<feature type="transmembrane region" description="Helical" evidence="11">
    <location>
        <begin position="898"/>
        <end position="919"/>
    </location>
</feature>
<feature type="transmembrane region" description="Helical" evidence="11">
    <location>
        <begin position="825"/>
        <end position="847"/>
    </location>
</feature>
<keyword evidence="9 11" id="KW-0472">Membrane</keyword>
<dbReference type="SFLD" id="SFLDG00002">
    <property type="entry name" value="C1.7:_P-type_atpase_like"/>
    <property type="match status" value="1"/>
</dbReference>
<dbReference type="InterPro" id="IPR008250">
    <property type="entry name" value="ATPase_P-typ_transduc_dom_A_sf"/>
</dbReference>
<evidence type="ECO:0000259" key="12">
    <source>
        <dbReference type="Pfam" id="PF00122"/>
    </source>
</evidence>
<dbReference type="InterPro" id="IPR023299">
    <property type="entry name" value="ATPase_P-typ_cyto_dom_N"/>
</dbReference>
<evidence type="ECO:0000256" key="7">
    <source>
        <dbReference type="ARBA" id="ARBA00022967"/>
    </source>
</evidence>
<dbReference type="PROSITE" id="PS00154">
    <property type="entry name" value="ATPASE_E1_E2"/>
    <property type="match status" value="1"/>
</dbReference>
<feature type="transmembrane region" description="Helical" evidence="11">
    <location>
        <begin position="326"/>
        <end position="345"/>
    </location>
</feature>
<dbReference type="PANTHER" id="PTHR24093:SF369">
    <property type="entry name" value="CALCIUM-TRANSPORTING ATPASE"/>
    <property type="match status" value="1"/>
</dbReference>
<evidence type="ECO:0000256" key="1">
    <source>
        <dbReference type="ARBA" id="ARBA00004127"/>
    </source>
</evidence>
<evidence type="ECO:0000313" key="14">
    <source>
        <dbReference type="EnsemblProtists" id="PYU1_T008187"/>
    </source>
</evidence>
<dbReference type="Pfam" id="PF13246">
    <property type="entry name" value="Cation_ATPase"/>
    <property type="match status" value="1"/>
</dbReference>
<dbReference type="VEuPathDB" id="FungiDB:PYU1_G008171"/>
<evidence type="ECO:0000259" key="13">
    <source>
        <dbReference type="Pfam" id="PF00689"/>
    </source>
</evidence>
<feature type="transmembrane region" description="Helical" evidence="11">
    <location>
        <begin position="357"/>
        <end position="378"/>
    </location>
</feature>
<evidence type="ECO:0000256" key="8">
    <source>
        <dbReference type="ARBA" id="ARBA00022989"/>
    </source>
</evidence>
<feature type="compositionally biased region" description="Acidic residues" evidence="10">
    <location>
        <begin position="207"/>
        <end position="216"/>
    </location>
</feature>
<feature type="transmembrane region" description="Helical" evidence="11">
    <location>
        <begin position="859"/>
        <end position="877"/>
    </location>
</feature>
<dbReference type="AlphaFoldDB" id="K3WT93"/>
<dbReference type="OMA" id="NKICVMA"/>
<keyword evidence="5" id="KW-0067">ATP-binding</keyword>
<dbReference type="Gene3D" id="2.70.150.10">
    <property type="entry name" value="Calcium-transporting ATPase, cytoplasmic transduction domain A"/>
    <property type="match status" value="1"/>
</dbReference>
<dbReference type="Gene3D" id="3.40.1110.10">
    <property type="entry name" value="Calcium-transporting ATPase, cytoplasmic domain N"/>
    <property type="match status" value="1"/>
</dbReference>
<dbReference type="GO" id="GO:0005388">
    <property type="term" value="F:P-type calcium transporter activity"/>
    <property type="evidence" value="ECO:0007669"/>
    <property type="project" value="TreeGrafter"/>
</dbReference>
<dbReference type="SUPFAM" id="SSF81665">
    <property type="entry name" value="Calcium ATPase, transmembrane domain M"/>
    <property type="match status" value="1"/>
</dbReference>
<dbReference type="GO" id="GO:0046872">
    <property type="term" value="F:metal ion binding"/>
    <property type="evidence" value="ECO:0007669"/>
    <property type="project" value="UniProtKB-KW"/>
</dbReference>
<dbReference type="PANTHER" id="PTHR24093">
    <property type="entry name" value="CATION TRANSPORTING ATPASE"/>
    <property type="match status" value="1"/>
</dbReference>
<dbReference type="InterPro" id="IPR001757">
    <property type="entry name" value="P_typ_ATPase"/>
</dbReference>
<dbReference type="EMBL" id="GL376619">
    <property type="status" value="NOT_ANNOTATED_CDS"/>
    <property type="molecule type" value="Genomic_DNA"/>
</dbReference>
<dbReference type="Pfam" id="PF00122">
    <property type="entry name" value="E1-E2_ATPase"/>
    <property type="match status" value="1"/>
</dbReference>
<feature type="transmembrane region" description="Helical" evidence="11">
    <location>
        <begin position="31"/>
        <end position="50"/>
    </location>
</feature>
<reference evidence="14" key="3">
    <citation type="submission" date="2015-02" db="UniProtKB">
        <authorList>
            <consortium name="EnsemblProtists"/>
        </authorList>
    </citation>
    <scope>IDENTIFICATION</scope>
    <source>
        <strain evidence="14">DAOM BR144</strain>
    </source>
</reference>
<reference evidence="15" key="2">
    <citation type="submission" date="2010-04" db="EMBL/GenBank/DDBJ databases">
        <authorList>
            <person name="Buell R."/>
            <person name="Hamilton J."/>
            <person name="Hostetler J."/>
        </authorList>
    </citation>
    <scope>NUCLEOTIDE SEQUENCE [LARGE SCALE GENOMIC DNA]</scope>
    <source>
        <strain evidence="15">DAOM:BR144</strain>
    </source>
</reference>
<evidence type="ECO:0000256" key="3">
    <source>
        <dbReference type="ARBA" id="ARBA00022723"/>
    </source>
</evidence>
<keyword evidence="3" id="KW-0479">Metal-binding</keyword>
<dbReference type="GO" id="GO:0012505">
    <property type="term" value="C:endomembrane system"/>
    <property type="evidence" value="ECO:0007669"/>
    <property type="project" value="UniProtKB-SubCell"/>
</dbReference>
<dbReference type="InParanoid" id="K3WT93"/>
<dbReference type="SUPFAM" id="SSF81660">
    <property type="entry name" value="Metal cation-transporting ATPase, ATP-binding domain N"/>
    <property type="match status" value="1"/>
</dbReference>
<comment type="subcellular location">
    <subcellularLocation>
        <location evidence="1">Endomembrane system</location>
        <topology evidence="1">Multi-pass membrane protein</topology>
    </subcellularLocation>
</comment>
<feature type="domain" description="P-type ATPase A" evidence="12">
    <location>
        <begin position="70"/>
        <end position="177"/>
    </location>
</feature>
<keyword evidence="6" id="KW-0460">Magnesium</keyword>
<keyword evidence="15" id="KW-1185">Reference proteome</keyword>
<dbReference type="eggNOG" id="KOG0204">
    <property type="taxonomic scope" value="Eukaryota"/>
</dbReference>
<dbReference type="Proteomes" id="UP000019132">
    <property type="component" value="Unassembled WGS sequence"/>
</dbReference>
<dbReference type="InterPro" id="IPR044492">
    <property type="entry name" value="P_typ_ATPase_HD_dom"/>
</dbReference>
<keyword evidence="7" id="KW-1278">Translocase</keyword>
<feature type="domain" description="Cation-transporting P-type ATPase C-terminal" evidence="13">
    <location>
        <begin position="852"/>
        <end position="1048"/>
    </location>
</feature>
<dbReference type="SFLD" id="SFLDF00027">
    <property type="entry name" value="p-type_atpase"/>
    <property type="match status" value="1"/>
</dbReference>
<sequence>MKQPPISMSILRRALVIVWKERTNAWWPVEVIANILCVLAVIFSIALLTARMEAHNAKLSQPLHGMKEESHMVQVLLDGTCTEIPRRDLVVGDIVLLDGNSANDSIPVDGIAFDIQRKGLHVGGSALSRKERGNGIVTFTHGNTALLLAGSKVVSGAAKMLVLCVGEHSQHGQSLTLARRDDASAAEELLDHLFQGDRKISHKGHGEEEEDSDDDTASTMCSKSESSVVFETSDDRDACQAAQLPNLRLEHLSISIEDDNDHHTLTTYAAVSTPKPQHQQKSPVDRFRDRDDAAALKEDATTDIHDEQRDNASPLRFQLDHLKSNIQYIGIAIAVVLYVLMHILFLRTLEYQVSSDLFTVISFLNVFFSAASVLTVLTPEGLPLAVTMALTHSGKQMLRESNLLVRHLDACATVGNVTTICCDKTGTLTTNSMQVARVWVYGGDRASTKNNDLGTTPNCFLSAQSMCDGVSSHVKTNFCEGIAINSTAELLFGPSQQTVFSCSDFGNKTECALLAFVRDCGIDYRAIRGAATIGRMLTFSSEKKRMSVVVQSPEDKSKCRIYTKGAAKAVLSLCSRIQLVDGSVSDLSGSNLSCTSAVTTIIDQFASQGYRTICLAYRDVEGLSMDAVSQWSDDDLEHDLTCLSIVGIENPVRPDVPGAVDELKRADVVVRMVTGDNVLTACSIARQCGILPSHSEDANEVQDAVLDGPTFRLRVLDSRGNLVQSEFDKIWPQLRVLARSSPQDKYHLVQGLKQTQLVDKLVAMAGDGTSDAPALKEAHVGFAMGVCGTSIAKEASDIILVDDNFYSVVSAIKWGRNVYDSIGRFLQFQLTVVTLLCEVACMDAVFVDQPSLSTLQVLWVNWIMVCFAALALMMESPSPSLMERKPYPRSQSLVSRTMAKHITCQALFQFTLLVLLSFYGDVWFGFAPKRTRTILDPPPGAIWRMVFEEDEDIKKHHTTIVFNAFAWMQLFNLLNCRRIHDERNVLLSRQPWGKSKLFVCVWLFLIVVQVLLVEFGGELFYCMPLSWTEWLACIGLGALTLPFGFILRRDFGWLGLKGALRCETPSSQP</sequence>
<dbReference type="PRINTS" id="PR00119">
    <property type="entry name" value="CATATPASE"/>
</dbReference>
<dbReference type="Gene3D" id="1.20.1110.10">
    <property type="entry name" value="Calcium-transporting ATPase, transmembrane domain"/>
    <property type="match status" value="1"/>
</dbReference>
<name>K3WT93_GLOUD</name>
<protein>
    <submittedName>
        <fullName evidence="14">Uncharacterized protein</fullName>
    </submittedName>
</protein>
<dbReference type="InterPro" id="IPR018303">
    <property type="entry name" value="ATPase_P-typ_P_site"/>
</dbReference>
<dbReference type="InterPro" id="IPR023214">
    <property type="entry name" value="HAD_sf"/>
</dbReference>
<dbReference type="InterPro" id="IPR006068">
    <property type="entry name" value="ATPase_P-typ_cation-transptr_C"/>
</dbReference>
<dbReference type="EnsemblProtists" id="PYU1_T008187">
    <property type="protein sequence ID" value="PYU1_T008187"/>
    <property type="gene ID" value="PYU1_G008171"/>
</dbReference>
<evidence type="ECO:0000256" key="2">
    <source>
        <dbReference type="ARBA" id="ARBA00022692"/>
    </source>
</evidence>
<dbReference type="InterPro" id="IPR023298">
    <property type="entry name" value="ATPase_P-typ_TM_dom_sf"/>
</dbReference>
<keyword evidence="8 11" id="KW-1133">Transmembrane helix</keyword>
<evidence type="ECO:0000313" key="15">
    <source>
        <dbReference type="Proteomes" id="UP000019132"/>
    </source>
</evidence>
<dbReference type="InterPro" id="IPR036412">
    <property type="entry name" value="HAD-like_sf"/>
</dbReference>
<evidence type="ECO:0000256" key="5">
    <source>
        <dbReference type="ARBA" id="ARBA00022840"/>
    </source>
</evidence>
<keyword evidence="4" id="KW-0547">Nucleotide-binding</keyword>
<dbReference type="STRING" id="431595.K3WT93"/>
<evidence type="ECO:0000256" key="4">
    <source>
        <dbReference type="ARBA" id="ARBA00022741"/>
    </source>
</evidence>
<dbReference type="GO" id="GO:0005886">
    <property type="term" value="C:plasma membrane"/>
    <property type="evidence" value="ECO:0007669"/>
    <property type="project" value="TreeGrafter"/>
</dbReference>
<dbReference type="NCBIfam" id="TIGR01494">
    <property type="entry name" value="ATPase_P-type"/>
    <property type="match status" value="2"/>
</dbReference>
<dbReference type="GO" id="GO:0016887">
    <property type="term" value="F:ATP hydrolysis activity"/>
    <property type="evidence" value="ECO:0007669"/>
    <property type="project" value="InterPro"/>
</dbReference>
<proteinExistence type="predicted"/>
<feature type="transmembrane region" description="Helical" evidence="11">
    <location>
        <begin position="997"/>
        <end position="1015"/>
    </location>
</feature>
<feature type="transmembrane region" description="Helical" evidence="11">
    <location>
        <begin position="1027"/>
        <end position="1047"/>
    </location>
</feature>
<dbReference type="GO" id="GO:0005524">
    <property type="term" value="F:ATP binding"/>
    <property type="evidence" value="ECO:0007669"/>
    <property type="project" value="UniProtKB-KW"/>
</dbReference>
<dbReference type="SFLD" id="SFLDS00003">
    <property type="entry name" value="Haloacid_Dehalogenase"/>
    <property type="match status" value="1"/>
</dbReference>
<evidence type="ECO:0000256" key="9">
    <source>
        <dbReference type="ARBA" id="ARBA00023136"/>
    </source>
</evidence>
<organism evidence="14 15">
    <name type="scientific">Globisporangium ultimum (strain ATCC 200006 / CBS 805.95 / DAOM BR144)</name>
    <name type="common">Pythium ultimum</name>
    <dbReference type="NCBI Taxonomy" id="431595"/>
    <lineage>
        <taxon>Eukaryota</taxon>
        <taxon>Sar</taxon>
        <taxon>Stramenopiles</taxon>
        <taxon>Oomycota</taxon>
        <taxon>Peronosporomycetes</taxon>
        <taxon>Pythiales</taxon>
        <taxon>Pythiaceae</taxon>
        <taxon>Globisporangium</taxon>
    </lineage>
</organism>
<dbReference type="InterPro" id="IPR059000">
    <property type="entry name" value="ATPase_P-type_domA"/>
</dbReference>
<evidence type="ECO:0000256" key="11">
    <source>
        <dbReference type="SAM" id="Phobius"/>
    </source>
</evidence>
<dbReference type="Gene3D" id="3.40.50.1000">
    <property type="entry name" value="HAD superfamily/HAD-like"/>
    <property type="match status" value="1"/>
</dbReference>
<dbReference type="Pfam" id="PF00689">
    <property type="entry name" value="Cation_ATPase_C"/>
    <property type="match status" value="1"/>
</dbReference>
<accession>K3WT93</accession>
<reference evidence="15" key="1">
    <citation type="journal article" date="2010" name="Genome Biol.">
        <title>Genome sequence of the necrotrophic plant pathogen Pythium ultimum reveals original pathogenicity mechanisms and effector repertoire.</title>
        <authorList>
            <person name="Levesque C.A."/>
            <person name="Brouwer H."/>
            <person name="Cano L."/>
            <person name="Hamilton J.P."/>
            <person name="Holt C."/>
            <person name="Huitema E."/>
            <person name="Raffaele S."/>
            <person name="Robideau G.P."/>
            <person name="Thines M."/>
            <person name="Win J."/>
            <person name="Zerillo M.M."/>
            <person name="Beakes G.W."/>
            <person name="Boore J.L."/>
            <person name="Busam D."/>
            <person name="Dumas B."/>
            <person name="Ferriera S."/>
            <person name="Fuerstenberg S.I."/>
            <person name="Gachon C.M."/>
            <person name="Gaulin E."/>
            <person name="Govers F."/>
            <person name="Grenville-Briggs L."/>
            <person name="Horner N."/>
            <person name="Hostetler J."/>
            <person name="Jiang R.H."/>
            <person name="Johnson J."/>
            <person name="Krajaejun T."/>
            <person name="Lin H."/>
            <person name="Meijer H.J."/>
            <person name="Moore B."/>
            <person name="Morris P."/>
            <person name="Phuntmart V."/>
            <person name="Puiu D."/>
            <person name="Shetty J."/>
            <person name="Stajich J.E."/>
            <person name="Tripathy S."/>
            <person name="Wawra S."/>
            <person name="van West P."/>
            <person name="Whitty B.R."/>
            <person name="Coutinho P.M."/>
            <person name="Henrissat B."/>
            <person name="Martin F."/>
            <person name="Thomas P.D."/>
            <person name="Tyler B.M."/>
            <person name="De Vries R.P."/>
            <person name="Kamoun S."/>
            <person name="Yandell M."/>
            <person name="Tisserat N."/>
            <person name="Buell C.R."/>
        </authorList>
    </citation>
    <scope>NUCLEOTIDE SEQUENCE</scope>
    <source>
        <strain evidence="15">DAOM:BR144</strain>
    </source>
</reference>
<evidence type="ECO:0000256" key="10">
    <source>
        <dbReference type="SAM" id="MobiDB-lite"/>
    </source>
</evidence>
<dbReference type="SUPFAM" id="SSF56784">
    <property type="entry name" value="HAD-like"/>
    <property type="match status" value="1"/>
</dbReference>
<keyword evidence="2 11" id="KW-0812">Transmembrane</keyword>
<dbReference type="HOGENOM" id="CLU_002360_9_0_1"/>
<dbReference type="SUPFAM" id="SSF81653">
    <property type="entry name" value="Calcium ATPase, transduction domain A"/>
    <property type="match status" value="1"/>
</dbReference>
<feature type="region of interest" description="Disordered" evidence="10">
    <location>
        <begin position="196"/>
        <end position="224"/>
    </location>
</feature>
<evidence type="ECO:0000256" key="6">
    <source>
        <dbReference type="ARBA" id="ARBA00022842"/>
    </source>
</evidence>